<dbReference type="FunFam" id="3.40.50.720:FF:000311">
    <property type="entry name" value="Ornithine cyclodeaminase"/>
    <property type="match status" value="1"/>
</dbReference>
<dbReference type="RefSeq" id="WP_188722446.1">
    <property type="nucleotide sequence ID" value="NZ_BMIF01000014.1"/>
</dbReference>
<proteinExistence type="inferred from homology"/>
<dbReference type="AlphaFoldDB" id="A0A916S0E1"/>
<dbReference type="Gene3D" id="3.30.1780.10">
    <property type="entry name" value="ornithine cyclodeaminase, domain 1"/>
    <property type="match status" value="1"/>
</dbReference>
<dbReference type="Gene3D" id="3.40.50.720">
    <property type="entry name" value="NAD(P)-binding Rossmann-like Domain"/>
    <property type="match status" value="1"/>
</dbReference>
<reference evidence="2" key="2">
    <citation type="submission" date="2020-09" db="EMBL/GenBank/DDBJ databases">
        <authorList>
            <person name="Sun Q."/>
            <person name="Zhou Y."/>
        </authorList>
    </citation>
    <scope>NUCLEOTIDE SEQUENCE</scope>
    <source>
        <strain evidence="2">CGMCC 1.15320</strain>
    </source>
</reference>
<dbReference type="Proteomes" id="UP000636264">
    <property type="component" value="Unassembled WGS sequence"/>
</dbReference>
<evidence type="ECO:0000256" key="1">
    <source>
        <dbReference type="ARBA" id="ARBA00008903"/>
    </source>
</evidence>
<dbReference type="GO" id="GO:0016491">
    <property type="term" value="F:oxidoreductase activity"/>
    <property type="evidence" value="ECO:0007669"/>
    <property type="project" value="UniProtKB-ARBA"/>
</dbReference>
<reference evidence="2" key="1">
    <citation type="journal article" date="2014" name="Int. J. Syst. Evol. Microbiol.">
        <title>Complete genome sequence of Corynebacterium casei LMG S-19264T (=DSM 44701T), isolated from a smear-ripened cheese.</title>
        <authorList>
            <consortium name="US DOE Joint Genome Institute (JGI-PGF)"/>
            <person name="Walter F."/>
            <person name="Albersmeier A."/>
            <person name="Kalinowski J."/>
            <person name="Ruckert C."/>
        </authorList>
    </citation>
    <scope>NUCLEOTIDE SEQUENCE</scope>
    <source>
        <strain evidence="2">CGMCC 1.15320</strain>
    </source>
</reference>
<gene>
    <name evidence="2" type="ORF">GCM10011385_35480</name>
</gene>
<dbReference type="InterPro" id="IPR036291">
    <property type="entry name" value="NAD(P)-bd_dom_sf"/>
</dbReference>
<dbReference type="GO" id="GO:0019752">
    <property type="term" value="P:carboxylic acid metabolic process"/>
    <property type="evidence" value="ECO:0007669"/>
    <property type="project" value="UniProtKB-ARBA"/>
</dbReference>
<comment type="similarity">
    <text evidence="1">Belongs to the ornithine cyclodeaminase/mu-crystallin family.</text>
</comment>
<organism evidence="2 3">
    <name type="scientific">Nitratireductor aestuarii</name>
    <dbReference type="NCBI Taxonomy" id="1735103"/>
    <lineage>
        <taxon>Bacteria</taxon>
        <taxon>Pseudomonadati</taxon>
        <taxon>Pseudomonadota</taxon>
        <taxon>Alphaproteobacteria</taxon>
        <taxon>Hyphomicrobiales</taxon>
        <taxon>Phyllobacteriaceae</taxon>
        <taxon>Nitratireductor</taxon>
    </lineage>
</organism>
<name>A0A916S0E1_9HYPH</name>
<comment type="caution">
    <text evidence="2">The sequence shown here is derived from an EMBL/GenBank/DDBJ whole genome shotgun (WGS) entry which is preliminary data.</text>
</comment>
<dbReference type="Pfam" id="PF02423">
    <property type="entry name" value="OCD_Mu_crystall"/>
    <property type="match status" value="1"/>
</dbReference>
<evidence type="ECO:0000313" key="3">
    <source>
        <dbReference type="Proteomes" id="UP000636264"/>
    </source>
</evidence>
<evidence type="ECO:0000313" key="2">
    <source>
        <dbReference type="EMBL" id="GGA78251.1"/>
    </source>
</evidence>
<dbReference type="SUPFAM" id="SSF51735">
    <property type="entry name" value="NAD(P)-binding Rossmann-fold domains"/>
    <property type="match status" value="1"/>
</dbReference>
<dbReference type="EMBL" id="BMIF01000014">
    <property type="protein sequence ID" value="GGA78251.1"/>
    <property type="molecule type" value="Genomic_DNA"/>
</dbReference>
<sequence length="307" mass="32627">MKTLDAQATEQSLDFPQLIEALRDAFRGNVDVPLRHTHPIGGGTSLIMPAWDEHFYGVKIINVFPENSAKGLPGLHGTYVLFDARTGVPLLNIDGDVLTAYRTAAAAALGASYLAREDASDLLIVGSGRIASLIAPAMSAVRDIKRIRVWSRTHDNAVDLASTLQAQGFDASAIMSIEDGYDADIISCATLSSEALIEGAKLRPGTHLDLIGSFKPDMREADGACLARATVFVDTEEAPAKSGDILSAVDESHFSLDRIAATLTDLASGKHSGRRDGAEITLFKAVGNAREDLAGAELVYNKYKSGS</sequence>
<dbReference type="GO" id="GO:0005737">
    <property type="term" value="C:cytoplasm"/>
    <property type="evidence" value="ECO:0007669"/>
    <property type="project" value="TreeGrafter"/>
</dbReference>
<dbReference type="PIRSF" id="PIRSF001439">
    <property type="entry name" value="CryM"/>
    <property type="match status" value="1"/>
</dbReference>
<dbReference type="NCBIfam" id="NF004793">
    <property type="entry name" value="PRK06141.1"/>
    <property type="match status" value="1"/>
</dbReference>
<protein>
    <submittedName>
        <fullName evidence="2">Ornithine cyclodeaminase</fullName>
    </submittedName>
</protein>
<dbReference type="InterPro" id="IPR003462">
    <property type="entry name" value="ODC_Mu_crystall"/>
</dbReference>
<keyword evidence="3" id="KW-1185">Reference proteome</keyword>
<dbReference type="InterPro" id="IPR023401">
    <property type="entry name" value="ODC_N"/>
</dbReference>
<accession>A0A916S0E1</accession>
<dbReference type="PANTHER" id="PTHR13812:SF19">
    <property type="entry name" value="KETIMINE REDUCTASE MU-CRYSTALLIN"/>
    <property type="match status" value="1"/>
</dbReference>
<dbReference type="PANTHER" id="PTHR13812">
    <property type="entry name" value="KETIMINE REDUCTASE MU-CRYSTALLIN"/>
    <property type="match status" value="1"/>
</dbReference>